<dbReference type="InterPro" id="IPR011009">
    <property type="entry name" value="Kinase-like_dom_sf"/>
</dbReference>
<evidence type="ECO:0000313" key="9">
    <source>
        <dbReference type="Proteomes" id="UP001159405"/>
    </source>
</evidence>
<keyword evidence="5" id="KW-0418">Kinase</keyword>
<dbReference type="Proteomes" id="UP001159405">
    <property type="component" value="Unassembled WGS sequence"/>
</dbReference>
<dbReference type="SUPFAM" id="SSF52540">
    <property type="entry name" value="P-loop containing nucleoside triphosphate hydrolases"/>
    <property type="match status" value="1"/>
</dbReference>
<keyword evidence="3" id="KW-0723">Serine/threonine-protein kinase</keyword>
<keyword evidence="4" id="KW-0808">Transferase</keyword>
<feature type="compositionally biased region" description="Basic and acidic residues" evidence="6">
    <location>
        <begin position="267"/>
        <end position="278"/>
    </location>
</feature>
<sequence length="927" mass="106234">MAQDFQEVSSLDTSSSFEDQFKDLTSLITFFEQCSQGTQGFIDLMRQQLSESIKADLITDAEKQRLSSYSAKKSTLLVVGQTNSGKSSFVNELLGGSFMPTSEVPCTSRIVRLKYSEENYYQVLNSSQPSEGIQKTPFSKKKLPKEAIELDEIKRGDPSWINSVVEVGLNNPLLQSGHLEVIDAPGMSENESLDKIVNECIQGVLQVIIYVIDGNSSLRLQERGFLLNLKEKVGNLPIFFVCNKVEKDQRALEFDRDSESEGDSDSQDDKPSGKEKRKEDVVYQALAKCQMVPEDVAWEDCAFFHGLSSKEVRSARLKKETNQFTEQFEILKSKLLRFAAIGVNSHLKSATELLSQIQDRVFDLFLTCDFQKPVQRELFHFLEFREQEYVEKIRSYIGKNKSHFANIISRAINVKRSKIETDACDMQFDPIKIGDVVRRNEVVEQCRRQIKDLVLFKVMDISMTKVRETVTAITKKIRTSLEESFCEVVKQDDRLANLVKRQLEYSFLQHFHQEDVIQHFDYALMRTGIRIRDEAIKVVSDVWSAFTGKRTKLDREWKRSVAKDVLDSVDTDAIANRICCKISDDLENGHKLFQVNLHYMEIMCAAAAEQTDVQKTFAIARAPHFASLMSSTAALYETLVSPVPQRVALGTRLGRNGHRGNVYEVQSNERLVAKQLTCDKESTKEEYLFGLTRSYRRIQNDLWTVLKPVSLLLDKRKRITVLLPRMRIDLFDLLNRNGIPFRHGLRMVQQITDAFENCWERGLYHVDLRISNILLDENLNAKLNVSKPRDDSILYPDEKAPFHVPDTNPGFRTFDPAVVCILKNHCVYSLAVLLWLLIEDKYCRPDYAETSDVKQVYAAIAQERDSKNILRRMEKGDLTSGGRIEGLNIVQSTFNLPKEESLSSWLENFKVKVTSVLSCYETMETRF</sequence>
<proteinExistence type="predicted"/>
<evidence type="ECO:0000256" key="2">
    <source>
        <dbReference type="ARBA" id="ARBA00022490"/>
    </source>
</evidence>
<feature type="region of interest" description="Disordered" evidence="6">
    <location>
        <begin position="252"/>
        <end position="278"/>
    </location>
</feature>
<evidence type="ECO:0000256" key="1">
    <source>
        <dbReference type="ARBA" id="ARBA00004496"/>
    </source>
</evidence>
<dbReference type="EMBL" id="CALNXK010000019">
    <property type="protein sequence ID" value="CAH3106750.1"/>
    <property type="molecule type" value="Genomic_DNA"/>
</dbReference>
<comment type="caution">
    <text evidence="8">The sequence shown here is derived from an EMBL/GenBank/DDBJ whole genome shotgun (WGS) entry which is preliminary data.</text>
</comment>
<dbReference type="InterPro" id="IPR027417">
    <property type="entry name" value="P-loop_NTPase"/>
</dbReference>
<dbReference type="InterPro" id="IPR045063">
    <property type="entry name" value="Dynamin_N"/>
</dbReference>
<keyword evidence="9" id="KW-1185">Reference proteome</keyword>
<dbReference type="Pfam" id="PF00350">
    <property type="entry name" value="Dynamin_N"/>
    <property type="match status" value="1"/>
</dbReference>
<dbReference type="SUPFAM" id="SSF56112">
    <property type="entry name" value="Protein kinase-like (PK-like)"/>
    <property type="match status" value="1"/>
</dbReference>
<evidence type="ECO:0000259" key="7">
    <source>
        <dbReference type="Pfam" id="PF00350"/>
    </source>
</evidence>
<accession>A0ABN8NIV5</accession>
<name>A0ABN8NIV5_9CNID</name>
<dbReference type="PANTHER" id="PTHR46392:SF1">
    <property type="entry name" value="DUAL SERINE_THREONINE AND TYROSINE PROTEIN KINASE"/>
    <property type="match status" value="1"/>
</dbReference>
<evidence type="ECO:0000256" key="6">
    <source>
        <dbReference type="SAM" id="MobiDB-lite"/>
    </source>
</evidence>
<gene>
    <name evidence="8" type="ORF">PLOB_00014944</name>
</gene>
<keyword evidence="2" id="KW-0963">Cytoplasm</keyword>
<evidence type="ECO:0000256" key="5">
    <source>
        <dbReference type="ARBA" id="ARBA00022777"/>
    </source>
</evidence>
<dbReference type="PANTHER" id="PTHR46392">
    <property type="entry name" value="DUAL SERINE/THREONINE AND TYROSINE PROTEIN KINASE"/>
    <property type="match status" value="1"/>
</dbReference>
<protein>
    <recommendedName>
        <fullName evidence="7">Dynamin N-terminal domain-containing protein</fullName>
    </recommendedName>
</protein>
<feature type="domain" description="Dynamin N-terminal" evidence="7">
    <location>
        <begin position="77"/>
        <end position="244"/>
    </location>
</feature>
<comment type="subcellular location">
    <subcellularLocation>
        <location evidence="1">Cytoplasm</location>
    </subcellularLocation>
</comment>
<dbReference type="Gene3D" id="3.40.50.300">
    <property type="entry name" value="P-loop containing nucleotide triphosphate hydrolases"/>
    <property type="match status" value="1"/>
</dbReference>
<dbReference type="Gene3D" id="1.10.510.10">
    <property type="entry name" value="Transferase(Phosphotransferase) domain 1"/>
    <property type="match status" value="1"/>
</dbReference>
<evidence type="ECO:0000256" key="4">
    <source>
        <dbReference type="ARBA" id="ARBA00022679"/>
    </source>
</evidence>
<organism evidence="8 9">
    <name type="scientific">Porites lobata</name>
    <dbReference type="NCBI Taxonomy" id="104759"/>
    <lineage>
        <taxon>Eukaryota</taxon>
        <taxon>Metazoa</taxon>
        <taxon>Cnidaria</taxon>
        <taxon>Anthozoa</taxon>
        <taxon>Hexacorallia</taxon>
        <taxon>Scleractinia</taxon>
        <taxon>Fungiina</taxon>
        <taxon>Poritidae</taxon>
        <taxon>Porites</taxon>
    </lineage>
</organism>
<reference evidence="8 9" key="1">
    <citation type="submission" date="2022-05" db="EMBL/GenBank/DDBJ databases">
        <authorList>
            <consortium name="Genoscope - CEA"/>
            <person name="William W."/>
        </authorList>
    </citation>
    <scope>NUCLEOTIDE SEQUENCE [LARGE SCALE GENOMIC DNA]</scope>
</reference>
<dbReference type="InterPro" id="IPR051302">
    <property type="entry name" value="Dual_SerThr-Tyr_Kinase"/>
</dbReference>
<evidence type="ECO:0000256" key="3">
    <source>
        <dbReference type="ARBA" id="ARBA00022527"/>
    </source>
</evidence>
<evidence type="ECO:0000313" key="8">
    <source>
        <dbReference type="EMBL" id="CAH3106750.1"/>
    </source>
</evidence>